<keyword evidence="3" id="KW-1185">Reference proteome</keyword>
<keyword evidence="1" id="KW-0812">Transmembrane</keyword>
<feature type="transmembrane region" description="Helical" evidence="1">
    <location>
        <begin position="212"/>
        <end position="232"/>
    </location>
</feature>
<feature type="transmembrane region" description="Helical" evidence="1">
    <location>
        <begin position="264"/>
        <end position="286"/>
    </location>
</feature>
<dbReference type="AlphaFoldDB" id="A0A518B830"/>
<dbReference type="GO" id="GO:0009055">
    <property type="term" value="F:electron transfer activity"/>
    <property type="evidence" value="ECO:0007669"/>
    <property type="project" value="InterPro"/>
</dbReference>
<evidence type="ECO:0000313" key="3">
    <source>
        <dbReference type="Proteomes" id="UP000317093"/>
    </source>
</evidence>
<accession>A0A518B830</accession>
<feature type="transmembrane region" description="Helical" evidence="1">
    <location>
        <begin position="106"/>
        <end position="124"/>
    </location>
</feature>
<protein>
    <submittedName>
        <fullName evidence="2">Uncharacterized protein</fullName>
    </submittedName>
</protein>
<sequence>MLLVGKGSSVGHGTELSPDISRGLGLYFLVLGLLNAYYCVRLWTDKGFQEKWKGANEPVSKVRLAAFPLVWSLLTTYMLGTSIEFFNGVGPVLSEAFRDWMDRLMGPVNYFVISTAAFIALIVFRRIFAKNVTGWVLLNGSLLFIGISMTDPDFRGIVAKPDNVPITMLIYSVGFTTWLALRQAVINDDRIKEGKKPLEAEGAEKVLTWPDLVYTEMLAMVLCTVFLLVWSICLKAPLEPPASTTKIPNPSKAPWYFLGLQEMLVYFDPWLAGVVLPTYIIIGLCAMPYIDYNKKGNGYYTFAERPFAIITFLFGFLVLWVVLIVLGTFLRGPNWNFFGFYEVWDPDKTVALNNIDLSDLLYLDLLNTGKPSNILAREWLGILLVLSYFLITPFIMAKTFMKEMFIRMGLIRFLVMTNIFLMMAFLPIKMVLRWAFNLKYIIAIPEMFLNV</sequence>
<keyword evidence="1" id="KW-1133">Transmembrane helix</keyword>
<dbReference type="SUPFAM" id="SSF81648">
    <property type="entry name" value="a domain/subunit of cytochrome bc1 complex (Ubiquinol-cytochrome c reductase)"/>
    <property type="match status" value="1"/>
</dbReference>
<organism evidence="2 3">
    <name type="scientific">Kolteria novifilia</name>
    <dbReference type="NCBI Taxonomy" id="2527975"/>
    <lineage>
        <taxon>Bacteria</taxon>
        <taxon>Pseudomonadati</taxon>
        <taxon>Planctomycetota</taxon>
        <taxon>Planctomycetia</taxon>
        <taxon>Kolteriales</taxon>
        <taxon>Kolteriaceae</taxon>
        <taxon>Kolteria</taxon>
    </lineage>
</organism>
<dbReference type="GO" id="GO:0016020">
    <property type="term" value="C:membrane"/>
    <property type="evidence" value="ECO:0007669"/>
    <property type="project" value="InterPro"/>
</dbReference>
<dbReference type="Gene3D" id="1.20.810.10">
    <property type="entry name" value="Cytochrome Bc1 Complex, Chain C"/>
    <property type="match status" value="1"/>
</dbReference>
<feature type="transmembrane region" description="Helical" evidence="1">
    <location>
        <begin position="24"/>
        <end position="43"/>
    </location>
</feature>
<dbReference type="GO" id="GO:0016491">
    <property type="term" value="F:oxidoreductase activity"/>
    <property type="evidence" value="ECO:0007669"/>
    <property type="project" value="InterPro"/>
</dbReference>
<reference evidence="2 3" key="1">
    <citation type="submission" date="2019-02" db="EMBL/GenBank/DDBJ databases">
        <title>Deep-cultivation of Planctomycetes and their phenomic and genomic characterization uncovers novel biology.</title>
        <authorList>
            <person name="Wiegand S."/>
            <person name="Jogler M."/>
            <person name="Boedeker C."/>
            <person name="Pinto D."/>
            <person name="Vollmers J."/>
            <person name="Rivas-Marin E."/>
            <person name="Kohn T."/>
            <person name="Peeters S.H."/>
            <person name="Heuer A."/>
            <person name="Rast P."/>
            <person name="Oberbeckmann S."/>
            <person name="Bunk B."/>
            <person name="Jeske O."/>
            <person name="Meyerdierks A."/>
            <person name="Storesund J.E."/>
            <person name="Kallscheuer N."/>
            <person name="Luecker S."/>
            <person name="Lage O.M."/>
            <person name="Pohl T."/>
            <person name="Merkel B.J."/>
            <person name="Hornburger P."/>
            <person name="Mueller R.-W."/>
            <person name="Bruemmer F."/>
            <person name="Labrenz M."/>
            <person name="Spormann A.M."/>
            <person name="Op den Camp H."/>
            <person name="Overmann J."/>
            <person name="Amann R."/>
            <person name="Jetten M.S.M."/>
            <person name="Mascher T."/>
            <person name="Medema M.H."/>
            <person name="Devos D.P."/>
            <person name="Kaster A.-K."/>
            <person name="Ovreas L."/>
            <person name="Rohde M."/>
            <person name="Galperin M.Y."/>
            <person name="Jogler C."/>
        </authorList>
    </citation>
    <scope>NUCLEOTIDE SEQUENCE [LARGE SCALE GENOMIC DNA]</scope>
    <source>
        <strain evidence="2 3">Pan216</strain>
    </source>
</reference>
<dbReference type="Proteomes" id="UP000317093">
    <property type="component" value="Chromosome"/>
</dbReference>
<feature type="transmembrane region" description="Helical" evidence="1">
    <location>
        <begin position="409"/>
        <end position="428"/>
    </location>
</feature>
<feature type="transmembrane region" description="Helical" evidence="1">
    <location>
        <begin position="307"/>
        <end position="330"/>
    </location>
</feature>
<feature type="transmembrane region" description="Helical" evidence="1">
    <location>
        <begin position="169"/>
        <end position="186"/>
    </location>
</feature>
<feature type="transmembrane region" description="Helical" evidence="1">
    <location>
        <begin position="64"/>
        <end position="86"/>
    </location>
</feature>
<feature type="transmembrane region" description="Helical" evidence="1">
    <location>
        <begin position="131"/>
        <end position="149"/>
    </location>
</feature>
<dbReference type="InterPro" id="IPR027387">
    <property type="entry name" value="Cytb/b6-like_sf"/>
</dbReference>
<proteinExistence type="predicted"/>
<dbReference type="InterPro" id="IPR036150">
    <property type="entry name" value="Cyt_b/b6_C_sf"/>
</dbReference>
<feature type="transmembrane region" description="Helical" evidence="1">
    <location>
        <begin position="379"/>
        <end position="397"/>
    </location>
</feature>
<dbReference type="EMBL" id="CP036279">
    <property type="protein sequence ID" value="QDU63102.1"/>
    <property type="molecule type" value="Genomic_DNA"/>
</dbReference>
<evidence type="ECO:0000256" key="1">
    <source>
        <dbReference type="SAM" id="Phobius"/>
    </source>
</evidence>
<keyword evidence="1" id="KW-0472">Membrane</keyword>
<dbReference type="KEGG" id="knv:Pan216_39770"/>
<gene>
    <name evidence="2" type="ORF">Pan216_39770</name>
</gene>
<evidence type="ECO:0000313" key="2">
    <source>
        <dbReference type="EMBL" id="QDU63102.1"/>
    </source>
</evidence>
<name>A0A518B830_9BACT</name>